<evidence type="ECO:0000259" key="2">
    <source>
        <dbReference type="PROSITE" id="PS50025"/>
    </source>
</evidence>
<dbReference type="InterPro" id="IPR001791">
    <property type="entry name" value="Laminin_G"/>
</dbReference>
<dbReference type="PROSITE" id="PS50025">
    <property type="entry name" value="LAM_G_DOMAIN"/>
    <property type="match status" value="1"/>
</dbReference>
<dbReference type="SUPFAM" id="SSF49899">
    <property type="entry name" value="Concanavalin A-like lectins/glucanases"/>
    <property type="match status" value="2"/>
</dbReference>
<feature type="domain" description="Laminin G" evidence="2">
    <location>
        <begin position="1"/>
        <end position="121"/>
    </location>
</feature>
<dbReference type="PANTHER" id="PTHR15036">
    <property type="entry name" value="PIKACHURIN-LIKE PROTEIN"/>
    <property type="match status" value="1"/>
</dbReference>
<dbReference type="AlphaFoldDB" id="A0A7R9FXI7"/>
<dbReference type="EMBL" id="OC001020">
    <property type="protein sequence ID" value="CAD7258922.1"/>
    <property type="molecule type" value="Genomic_DNA"/>
</dbReference>
<comment type="caution">
    <text evidence="1">Lacks conserved residue(s) required for the propagation of feature annotation.</text>
</comment>
<evidence type="ECO:0000256" key="1">
    <source>
        <dbReference type="PROSITE-ProRule" id="PRU00122"/>
    </source>
</evidence>
<dbReference type="Pfam" id="PF02210">
    <property type="entry name" value="Laminin_G_2"/>
    <property type="match status" value="2"/>
</dbReference>
<evidence type="ECO:0000313" key="3">
    <source>
        <dbReference type="EMBL" id="CAD7258922.1"/>
    </source>
</evidence>
<dbReference type="PANTHER" id="PTHR15036:SF91">
    <property type="entry name" value="NEUREXIN-4"/>
    <property type="match status" value="1"/>
</dbReference>
<reference evidence="3" key="1">
    <citation type="submission" date="2020-11" db="EMBL/GenBank/DDBJ databases">
        <authorList>
            <person name="Tran Van P."/>
        </authorList>
    </citation>
    <scope>NUCLEOTIDE SEQUENCE</scope>
</reference>
<accession>A0A7R9FXI7</accession>
<dbReference type="InterPro" id="IPR050372">
    <property type="entry name" value="Neurexin-related_CASP"/>
</dbReference>
<gene>
    <name evidence="3" type="ORF">TSIB3V08_LOCUS3143</name>
</gene>
<sequence>MCGLSIIGAGIMTSLSVGSLLDDNIWHDVVISRNRRDIVFSVDRVVIRGRVKGEFYRLNLNRGFYIGGVPNKQDGLIVTQNFTGCMENLYLNSTNIIRTIKEANSYQNYFVYEKVNTIYSCPVSIALKNLLFLDDGKIKVDLVTSGNPRTILDNYDETFNDGRWHTVILSIETNSLILNVDNRPMKTVRLLSMTTGTVYMVGGMYQSLLYY</sequence>
<proteinExistence type="predicted"/>
<name>A0A7R9FXI7_TIMSH</name>
<dbReference type="CDD" id="cd00110">
    <property type="entry name" value="LamG"/>
    <property type="match status" value="1"/>
</dbReference>
<dbReference type="InterPro" id="IPR013320">
    <property type="entry name" value="ConA-like_dom_sf"/>
</dbReference>
<organism evidence="3">
    <name type="scientific">Timema shepardi</name>
    <name type="common">Walking stick</name>
    <dbReference type="NCBI Taxonomy" id="629360"/>
    <lineage>
        <taxon>Eukaryota</taxon>
        <taxon>Metazoa</taxon>
        <taxon>Ecdysozoa</taxon>
        <taxon>Arthropoda</taxon>
        <taxon>Hexapoda</taxon>
        <taxon>Insecta</taxon>
        <taxon>Pterygota</taxon>
        <taxon>Neoptera</taxon>
        <taxon>Polyneoptera</taxon>
        <taxon>Phasmatodea</taxon>
        <taxon>Timematodea</taxon>
        <taxon>Timematoidea</taxon>
        <taxon>Timematidae</taxon>
        <taxon>Timema</taxon>
    </lineage>
</organism>
<dbReference type="Gene3D" id="2.60.120.200">
    <property type="match status" value="2"/>
</dbReference>
<protein>
    <recommendedName>
        <fullName evidence="2">Laminin G domain-containing protein</fullName>
    </recommendedName>
</protein>